<dbReference type="SUPFAM" id="SSF81383">
    <property type="entry name" value="F-box domain"/>
    <property type="match status" value="1"/>
</dbReference>
<dbReference type="InterPro" id="IPR036047">
    <property type="entry name" value="F-box-like_dom_sf"/>
</dbReference>
<dbReference type="GeneID" id="24095672"/>
<name>J4I993_9APHY</name>
<dbReference type="OrthoDB" id="2800666at2759"/>
<dbReference type="HOGENOM" id="CLU_573679_0_0_1"/>
<evidence type="ECO:0000313" key="3">
    <source>
        <dbReference type="EMBL" id="CCM00761.1"/>
    </source>
</evidence>
<keyword evidence="4" id="KW-1185">Reference proteome</keyword>
<dbReference type="EMBL" id="HE797002">
    <property type="protein sequence ID" value="CCM00761.1"/>
    <property type="molecule type" value="Genomic_DNA"/>
</dbReference>
<feature type="region of interest" description="Disordered" evidence="1">
    <location>
        <begin position="456"/>
        <end position="476"/>
    </location>
</feature>
<evidence type="ECO:0000259" key="2">
    <source>
        <dbReference type="Pfam" id="PF12937"/>
    </source>
</evidence>
<evidence type="ECO:0000256" key="1">
    <source>
        <dbReference type="SAM" id="MobiDB-lite"/>
    </source>
</evidence>
<dbReference type="Gene3D" id="1.20.1280.50">
    <property type="match status" value="1"/>
</dbReference>
<dbReference type="InterPro" id="IPR001810">
    <property type="entry name" value="F-box_dom"/>
</dbReference>
<dbReference type="PANTHER" id="PTHR38926:SF5">
    <property type="entry name" value="F-BOX AND LEUCINE-RICH REPEAT PROTEIN 6"/>
    <property type="match status" value="1"/>
</dbReference>
<gene>
    <name evidence="3" type="ORF">FIBRA_02801</name>
</gene>
<reference evidence="3 4" key="1">
    <citation type="journal article" date="2012" name="Appl. Environ. Microbiol.">
        <title>Short-read sequencing for genomic analysis of the brown rot fungus Fibroporia radiculosa.</title>
        <authorList>
            <person name="Tang J.D."/>
            <person name="Perkins A.D."/>
            <person name="Sonstegard T.S."/>
            <person name="Schroeder S.G."/>
            <person name="Burgess S.C."/>
            <person name="Diehl S.V."/>
        </authorList>
    </citation>
    <scope>NUCLEOTIDE SEQUENCE [LARGE SCALE GENOMIC DNA]</scope>
    <source>
        <strain evidence="3 4">TFFH 294</strain>
    </source>
</reference>
<protein>
    <recommendedName>
        <fullName evidence="2">F-box domain-containing protein</fullName>
    </recommendedName>
</protein>
<accession>J4I993</accession>
<dbReference type="Proteomes" id="UP000006352">
    <property type="component" value="Unassembled WGS sequence"/>
</dbReference>
<evidence type="ECO:0000313" key="4">
    <source>
        <dbReference type="Proteomes" id="UP000006352"/>
    </source>
</evidence>
<feature type="domain" description="F-box" evidence="2">
    <location>
        <begin position="43"/>
        <end position="91"/>
    </location>
</feature>
<proteinExistence type="predicted"/>
<dbReference type="InterPro" id="IPR032675">
    <property type="entry name" value="LRR_dom_sf"/>
</dbReference>
<dbReference type="InParanoid" id="J4I993"/>
<dbReference type="PANTHER" id="PTHR38926">
    <property type="entry name" value="F-BOX DOMAIN CONTAINING PROTEIN, EXPRESSED"/>
    <property type="match status" value="1"/>
</dbReference>
<sequence length="476" mass="52667">MDTPHDTLTQGSDVPITRGEKPIWETENVRMAAARHNAIVPANRLPNELLVEVVQYIVDEDKPMDLFSVTSVCNYWRDVALATPMLWSTIDTGLASLQCVETFLDRSGDALLRVFMQDFKSKSDIAAVVQAIKSNVERIVHLSISMGFDNDSLFSLPFTLVNAPMERLEHLALRGHGTEPEQILFEPTDEYFPRLHSLRLQSVYVSSSSPRLAVLTSLELVDLPISSGDEEMQRFCDMLDACSQLRSLSMIRVGLIGGRALSSRKVSLPRLRDLTLSAPLTNVLCLLHLLSYPPTTRLTLDVSVELETDAYSLSCLSFLPRLNISSIKTAASIEICCSSWQDFSLRTWSVPRAHGSQGSELSAPDIDIHIRRFYGADYRLADAVVKIADIFSAAPVECLAISKQKGNLPPHVWRDIFSTWPHLSRVELGPTTICSALFDALARGSYGIACPPMALDDGSKSRDSARHGGNDRVPEP</sequence>
<dbReference type="Gene3D" id="3.80.10.10">
    <property type="entry name" value="Ribonuclease Inhibitor"/>
    <property type="match status" value="1"/>
</dbReference>
<feature type="compositionally biased region" description="Basic and acidic residues" evidence="1">
    <location>
        <begin position="457"/>
        <end position="476"/>
    </location>
</feature>
<dbReference type="RefSeq" id="XP_012180044.1">
    <property type="nucleotide sequence ID" value="XM_012324654.1"/>
</dbReference>
<dbReference type="AlphaFoldDB" id="J4I993"/>
<dbReference type="Pfam" id="PF12937">
    <property type="entry name" value="F-box-like"/>
    <property type="match status" value="1"/>
</dbReference>
<dbReference type="SUPFAM" id="SSF52047">
    <property type="entry name" value="RNI-like"/>
    <property type="match status" value="1"/>
</dbReference>
<organism evidence="3 4">
    <name type="scientific">Fibroporia radiculosa</name>
    <dbReference type="NCBI Taxonomy" id="599839"/>
    <lineage>
        <taxon>Eukaryota</taxon>
        <taxon>Fungi</taxon>
        <taxon>Dikarya</taxon>
        <taxon>Basidiomycota</taxon>
        <taxon>Agaricomycotina</taxon>
        <taxon>Agaricomycetes</taxon>
        <taxon>Polyporales</taxon>
        <taxon>Fibroporiaceae</taxon>
        <taxon>Fibroporia</taxon>
    </lineage>
</organism>